<evidence type="ECO:0000256" key="7">
    <source>
        <dbReference type="ARBA" id="ARBA00022989"/>
    </source>
</evidence>
<dbReference type="Pfam" id="PF00482">
    <property type="entry name" value="T2SSF"/>
    <property type="match status" value="2"/>
</dbReference>
<feature type="transmembrane region" description="Helical" evidence="10">
    <location>
        <begin position="222"/>
        <end position="243"/>
    </location>
</feature>
<accession>A0A0H3K4X4</accession>
<dbReference type="GO" id="GO:0009306">
    <property type="term" value="P:protein secretion"/>
    <property type="evidence" value="ECO:0007669"/>
    <property type="project" value="InterPro"/>
</dbReference>
<dbReference type="PANTHER" id="PTHR30012">
    <property type="entry name" value="GENERAL SECRETION PATHWAY PROTEIN"/>
    <property type="match status" value="1"/>
</dbReference>
<feature type="domain" description="Type II secretion system protein GspF" evidence="11">
    <location>
        <begin position="73"/>
        <end position="196"/>
    </location>
</feature>
<keyword evidence="3 9" id="KW-0813">Transport</keyword>
<feature type="domain" description="Type II secretion system protein GspF" evidence="11">
    <location>
        <begin position="278"/>
        <end position="400"/>
    </location>
</feature>
<dbReference type="PROSITE" id="PS00874">
    <property type="entry name" value="T2SP_F"/>
    <property type="match status" value="1"/>
</dbReference>
<sequence length="410" mass="45085">MPTYVAQVRDSRGALRKQRIQAGNVREARVGSRQQGFLVQSIDESAGLSLGGLSSFNLEEATSKVTVKDMALFSRQLSSLVDAGVPIVRALGLLTEQTRNPKLRKTLKQINIDVQEGLNLSDSMRKFPKVFDGLYVAMIQAGETGGVLDDVLNRLSKLLEDMSRLRNQMKSAMTYPMAVFVTAILVFLGMTIFIIPTFAGIFEDQGAELPGFTLLLLSISQLLRTPIFWGFFLIFLFGSIFVFKQYYSTPPGRLSVDNLVLRLPVLGEMIQKAATARFCRTFGSLTRAGVPIMTALEIVRDTAGNQAIARSIDAARMEVQTGGMMSVALSRYRVFPLMALSMITIGEETGELDTMVNKVADFYEDEVEQAVKGLTSLLEPIMIVLVGGIVGSILLAMYLPMFSIFDQIKG</sequence>
<keyword evidence="7 10" id="KW-1133">Transmembrane helix</keyword>
<evidence type="ECO:0000256" key="5">
    <source>
        <dbReference type="ARBA" id="ARBA00022519"/>
    </source>
</evidence>
<evidence type="ECO:0000256" key="1">
    <source>
        <dbReference type="ARBA" id="ARBA00004429"/>
    </source>
</evidence>
<protein>
    <submittedName>
        <fullName evidence="12">Type IV pilus assembly protein PilC</fullName>
    </submittedName>
</protein>
<dbReference type="InterPro" id="IPR042094">
    <property type="entry name" value="T2SS_GspF_sf"/>
</dbReference>
<dbReference type="KEGG" id="syc:syc2024_d"/>
<feature type="transmembrane region" description="Helical" evidence="10">
    <location>
        <begin position="381"/>
        <end position="405"/>
    </location>
</feature>
<dbReference type="EMBL" id="AP008231">
    <property type="protein sequence ID" value="BAD80214.1"/>
    <property type="molecule type" value="Genomic_DNA"/>
</dbReference>
<keyword evidence="8 10" id="KW-0472">Membrane</keyword>
<dbReference type="GO" id="GO:0005886">
    <property type="term" value="C:plasma membrane"/>
    <property type="evidence" value="ECO:0007669"/>
    <property type="project" value="UniProtKB-SubCell"/>
</dbReference>
<evidence type="ECO:0000256" key="9">
    <source>
        <dbReference type="RuleBase" id="RU003923"/>
    </source>
</evidence>
<dbReference type="PANTHER" id="PTHR30012:SF0">
    <property type="entry name" value="TYPE II SECRETION SYSTEM PROTEIN F-RELATED"/>
    <property type="match status" value="1"/>
</dbReference>
<evidence type="ECO:0000256" key="6">
    <source>
        <dbReference type="ARBA" id="ARBA00022692"/>
    </source>
</evidence>
<dbReference type="PRINTS" id="PR00812">
    <property type="entry name" value="BCTERIALGSPF"/>
</dbReference>
<dbReference type="InterPro" id="IPR003004">
    <property type="entry name" value="GspF/PilC"/>
</dbReference>
<dbReference type="RefSeq" id="WP_011244334.1">
    <property type="nucleotide sequence ID" value="NC_006576.1"/>
</dbReference>
<keyword evidence="5" id="KW-0997">Cell inner membrane</keyword>
<evidence type="ECO:0000313" key="12">
    <source>
        <dbReference type="EMBL" id="BAD80214.1"/>
    </source>
</evidence>
<proteinExistence type="inferred from homology"/>
<dbReference type="InterPro" id="IPR001992">
    <property type="entry name" value="T2SS_GspF/T4SS_PilC_CS"/>
</dbReference>
<dbReference type="AlphaFoldDB" id="A0A0H3K4X4"/>
<evidence type="ECO:0000259" key="11">
    <source>
        <dbReference type="Pfam" id="PF00482"/>
    </source>
</evidence>
<keyword evidence="4" id="KW-1003">Cell membrane</keyword>
<dbReference type="Gene3D" id="1.20.81.30">
    <property type="entry name" value="Type II secretion system (T2SS), domain F"/>
    <property type="match status" value="2"/>
</dbReference>
<comment type="similarity">
    <text evidence="2 9">Belongs to the GSP F family.</text>
</comment>
<dbReference type="Proteomes" id="UP000001175">
    <property type="component" value="Chromosome"/>
</dbReference>
<evidence type="ECO:0000313" key="13">
    <source>
        <dbReference type="Proteomes" id="UP000001175"/>
    </source>
</evidence>
<evidence type="ECO:0000256" key="8">
    <source>
        <dbReference type="ARBA" id="ARBA00023136"/>
    </source>
</evidence>
<dbReference type="InterPro" id="IPR018076">
    <property type="entry name" value="T2SS_GspF_dom"/>
</dbReference>
<evidence type="ECO:0000256" key="2">
    <source>
        <dbReference type="ARBA" id="ARBA00005745"/>
    </source>
</evidence>
<dbReference type="eggNOG" id="COG1459">
    <property type="taxonomic scope" value="Bacteria"/>
</dbReference>
<organism evidence="12 13">
    <name type="scientific">Synechococcus sp. (strain ATCC 27144 / PCC 6301 / SAUG 1402/1)</name>
    <name type="common">Anacystis nidulans</name>
    <dbReference type="NCBI Taxonomy" id="269084"/>
    <lineage>
        <taxon>Bacteria</taxon>
        <taxon>Bacillati</taxon>
        <taxon>Cyanobacteriota</taxon>
        <taxon>Cyanophyceae</taxon>
        <taxon>Synechococcales</taxon>
        <taxon>Synechococcaceae</taxon>
        <taxon>Synechococcus</taxon>
    </lineage>
</organism>
<name>A0A0H3K4X4_SYNP6</name>
<reference evidence="12 13" key="1">
    <citation type="journal article" date="2007" name="Photosyn. Res.">
        <title>Complete nucleotide sequence of the freshwater unicellular cyanobacterium Synechococcus elongatus PCC 6301 chromosome: gene content and organization.</title>
        <authorList>
            <person name="Sugita C."/>
            <person name="Ogata K."/>
            <person name="Shikata M."/>
            <person name="Jikuya H."/>
            <person name="Takano J."/>
            <person name="Furumichi M."/>
            <person name="Kanehisa M."/>
            <person name="Omata T."/>
            <person name="Sugiura M."/>
            <person name="Sugita M."/>
        </authorList>
    </citation>
    <scope>NUCLEOTIDE SEQUENCE [LARGE SCALE GENOMIC DNA]</scope>
    <source>
        <strain evidence="13">ATCC 27144 / PCC 6301 / SAUG 1402/1</strain>
    </source>
</reference>
<evidence type="ECO:0000256" key="4">
    <source>
        <dbReference type="ARBA" id="ARBA00022475"/>
    </source>
</evidence>
<evidence type="ECO:0000256" key="10">
    <source>
        <dbReference type="SAM" id="Phobius"/>
    </source>
</evidence>
<keyword evidence="6 9" id="KW-0812">Transmembrane</keyword>
<gene>
    <name evidence="12" type="primary">pilC</name>
    <name evidence="12" type="ordered locus">syc2024_d</name>
</gene>
<evidence type="ECO:0000256" key="3">
    <source>
        <dbReference type="ARBA" id="ARBA00022448"/>
    </source>
</evidence>
<feature type="transmembrane region" description="Helical" evidence="10">
    <location>
        <begin position="172"/>
        <end position="202"/>
    </location>
</feature>
<comment type="subcellular location">
    <subcellularLocation>
        <location evidence="1">Cell inner membrane</location>
        <topology evidence="1">Multi-pass membrane protein</topology>
    </subcellularLocation>
    <subcellularLocation>
        <location evidence="9">Cell membrane</location>
        <topology evidence="9">Multi-pass membrane protein</topology>
    </subcellularLocation>
</comment>
<dbReference type="FunFam" id="1.20.81.30:FF:000001">
    <property type="entry name" value="Type II secretion system protein F"/>
    <property type="match status" value="2"/>
</dbReference>